<accession>A0ABW4T433</accession>
<comment type="caution">
    <text evidence="1">The sequence shown here is derived from an EMBL/GenBank/DDBJ whole genome shotgun (WGS) entry which is preliminary data.</text>
</comment>
<dbReference type="RefSeq" id="WP_379575986.1">
    <property type="nucleotide sequence ID" value="NZ_JBHUFV010000047.1"/>
</dbReference>
<evidence type="ECO:0000313" key="1">
    <source>
        <dbReference type="EMBL" id="MFD1935875.1"/>
    </source>
</evidence>
<proteinExistence type="predicted"/>
<reference evidence="2" key="1">
    <citation type="journal article" date="2019" name="Int. J. Syst. Evol. Microbiol.">
        <title>The Global Catalogue of Microorganisms (GCM) 10K type strain sequencing project: providing services to taxonomists for standard genome sequencing and annotation.</title>
        <authorList>
            <consortium name="The Broad Institute Genomics Platform"/>
            <consortium name="The Broad Institute Genome Sequencing Center for Infectious Disease"/>
            <person name="Wu L."/>
            <person name="Ma J."/>
        </authorList>
    </citation>
    <scope>NUCLEOTIDE SEQUENCE [LARGE SCALE GENOMIC DNA]</scope>
    <source>
        <strain evidence="2">ICMP 6774ER</strain>
    </source>
</reference>
<organism evidence="1 2">
    <name type="scientific">Nonomuraea mangrovi</name>
    <dbReference type="NCBI Taxonomy" id="2316207"/>
    <lineage>
        <taxon>Bacteria</taxon>
        <taxon>Bacillati</taxon>
        <taxon>Actinomycetota</taxon>
        <taxon>Actinomycetes</taxon>
        <taxon>Streptosporangiales</taxon>
        <taxon>Streptosporangiaceae</taxon>
        <taxon>Nonomuraea</taxon>
    </lineage>
</organism>
<keyword evidence="2" id="KW-1185">Reference proteome</keyword>
<sequence>MNQPTMTQAQALDRVEQLIRETAAALTPQPRLELLPSSVAPHTCLDQGKSENQLVIYRAYWLRDLPRADNMNIARQVQAYWEKRGHVITATGGFHDGAPTVHGESRPDGFLLALVWAEGDDLYLASTSTCVWPNGSPPADSP</sequence>
<gene>
    <name evidence="1" type="ORF">ACFSKW_30830</name>
</gene>
<name>A0ABW4T433_9ACTN</name>
<protein>
    <submittedName>
        <fullName evidence="1">Uncharacterized protein</fullName>
    </submittedName>
</protein>
<evidence type="ECO:0000313" key="2">
    <source>
        <dbReference type="Proteomes" id="UP001597368"/>
    </source>
</evidence>
<dbReference type="EMBL" id="JBHUFV010000047">
    <property type="protein sequence ID" value="MFD1935875.1"/>
    <property type="molecule type" value="Genomic_DNA"/>
</dbReference>
<dbReference type="Proteomes" id="UP001597368">
    <property type="component" value="Unassembled WGS sequence"/>
</dbReference>